<reference evidence="3 4" key="1">
    <citation type="submission" date="2023-08" db="EMBL/GenBank/DDBJ databases">
        <title>Black Yeasts Isolated from many extreme environments.</title>
        <authorList>
            <person name="Coleine C."/>
            <person name="Stajich J.E."/>
            <person name="Selbmann L."/>
        </authorList>
    </citation>
    <scope>NUCLEOTIDE SEQUENCE [LARGE SCALE GENOMIC DNA]</scope>
    <source>
        <strain evidence="3 4">CCFEE 5885</strain>
    </source>
</reference>
<evidence type="ECO:0000313" key="3">
    <source>
        <dbReference type="EMBL" id="KAK5077771.1"/>
    </source>
</evidence>
<dbReference type="Proteomes" id="UP001345013">
    <property type="component" value="Unassembled WGS sequence"/>
</dbReference>
<dbReference type="SMART" id="SM00355">
    <property type="entry name" value="ZnF_C2H2"/>
    <property type="match status" value="2"/>
</dbReference>
<sequence length="407" mass="44805">MTNAISTMQPSLQDVVDDLTWRHLNVNAPGLSVNPAFMAALGPEPRYHQWCSENPLTFAPGLSEVLASSSPPSSVEFFESLPNPQDSNKKLWIVYAVVLVKPGCPPKVYIGSGTNARDGGGTRIIVYKDKKSTGLPRFVKLAFDQGYELAHAGALCWAPIPTAGRVPRARARFIAIEALFTTIFFAAFETICDTARIPLDWDRDDVQYDPLGSHSPLMEKFAGIDQLDFTPEQLEFVAAARRQCTKMRMAVASKARDERERAQDLEGHLARKRTEKQAWYTNNQARAYDNERSSITNTIAAKKHYCSTCDISFGKPGLLHDHVLTDNHRKKAANVAKNGRYIKSDNASRSAKCVAAAKASKKNHCAICDLCFGTPAHLKKHKDSKRHLAKEALFASAATSSSPSLAT</sequence>
<dbReference type="InterPro" id="IPR003604">
    <property type="entry name" value="Matrin/U1-like-C_Znf_C2H2"/>
</dbReference>
<keyword evidence="1" id="KW-0863">Zinc-finger</keyword>
<accession>A0ABR0JXB7</accession>
<dbReference type="EMBL" id="JAVRRG010000200">
    <property type="protein sequence ID" value="KAK5077771.1"/>
    <property type="molecule type" value="Genomic_DNA"/>
</dbReference>
<dbReference type="PROSITE" id="PS00028">
    <property type="entry name" value="ZINC_FINGER_C2H2_1"/>
    <property type="match status" value="2"/>
</dbReference>
<evidence type="ECO:0000259" key="2">
    <source>
        <dbReference type="PROSITE" id="PS00028"/>
    </source>
</evidence>
<keyword evidence="3" id="KW-0436">Ligase</keyword>
<feature type="domain" description="C2H2-type" evidence="2">
    <location>
        <begin position="306"/>
        <end position="328"/>
    </location>
</feature>
<dbReference type="Pfam" id="PF12874">
    <property type="entry name" value="zf-met"/>
    <property type="match status" value="1"/>
</dbReference>
<dbReference type="InterPro" id="IPR013087">
    <property type="entry name" value="Znf_C2H2_type"/>
</dbReference>
<organism evidence="3 4">
    <name type="scientific">Lithohypha guttulata</name>
    <dbReference type="NCBI Taxonomy" id="1690604"/>
    <lineage>
        <taxon>Eukaryota</taxon>
        <taxon>Fungi</taxon>
        <taxon>Dikarya</taxon>
        <taxon>Ascomycota</taxon>
        <taxon>Pezizomycotina</taxon>
        <taxon>Eurotiomycetes</taxon>
        <taxon>Chaetothyriomycetidae</taxon>
        <taxon>Chaetothyriales</taxon>
        <taxon>Trichomeriaceae</taxon>
        <taxon>Lithohypha</taxon>
    </lineage>
</organism>
<gene>
    <name evidence="3" type="primary">CPA2_3</name>
    <name evidence="3" type="ORF">LTR24_009331</name>
</gene>
<keyword evidence="1" id="KW-0862">Zinc</keyword>
<keyword evidence="4" id="KW-1185">Reference proteome</keyword>
<comment type="caution">
    <text evidence="3">The sequence shown here is derived from an EMBL/GenBank/DDBJ whole genome shotgun (WGS) entry which is preliminary data.</text>
</comment>
<evidence type="ECO:0000313" key="4">
    <source>
        <dbReference type="Proteomes" id="UP001345013"/>
    </source>
</evidence>
<name>A0ABR0JXB7_9EURO</name>
<protein>
    <submittedName>
        <fullName evidence="3">Carbamoyl-phosphate synthase (Glutamine-hydrolyzing) cpa2</fullName>
        <ecNumber evidence="3">6.3.5.5</ecNumber>
    </submittedName>
</protein>
<evidence type="ECO:0000256" key="1">
    <source>
        <dbReference type="ARBA" id="ARBA00022771"/>
    </source>
</evidence>
<proteinExistence type="predicted"/>
<dbReference type="SMART" id="SM00451">
    <property type="entry name" value="ZnF_U1"/>
    <property type="match status" value="2"/>
</dbReference>
<dbReference type="GO" id="GO:0004088">
    <property type="term" value="F:carbamoyl-phosphate synthase (glutamine-hydrolyzing) activity"/>
    <property type="evidence" value="ECO:0007669"/>
    <property type="project" value="UniProtKB-EC"/>
</dbReference>
<keyword evidence="1" id="KW-0479">Metal-binding</keyword>
<feature type="domain" description="C2H2-type" evidence="2">
    <location>
        <begin position="365"/>
        <end position="387"/>
    </location>
</feature>
<dbReference type="EC" id="6.3.5.5" evidence="3"/>